<keyword evidence="4" id="KW-1185">Reference proteome</keyword>
<dbReference type="SUPFAM" id="SSF55785">
    <property type="entry name" value="PYP-like sensor domain (PAS domain)"/>
    <property type="match status" value="1"/>
</dbReference>
<dbReference type="PROSITE" id="PS50112">
    <property type="entry name" value="PAS"/>
    <property type="match status" value="1"/>
</dbReference>
<dbReference type="Proteomes" id="UP000262477">
    <property type="component" value="Unassembled WGS sequence"/>
</dbReference>
<organism evidence="3 4">
    <name type="scientific">Streptomyces inhibens</name>
    <dbReference type="NCBI Taxonomy" id="2293571"/>
    <lineage>
        <taxon>Bacteria</taxon>
        <taxon>Bacillati</taxon>
        <taxon>Actinomycetota</taxon>
        <taxon>Actinomycetes</taxon>
        <taxon>Kitasatosporales</taxon>
        <taxon>Streptomycetaceae</taxon>
        <taxon>Streptomyces</taxon>
    </lineage>
</organism>
<dbReference type="InterPro" id="IPR000014">
    <property type="entry name" value="PAS"/>
</dbReference>
<feature type="compositionally biased region" description="Basic residues" evidence="1">
    <location>
        <begin position="197"/>
        <end position="208"/>
    </location>
</feature>
<name>A0A371PQV3_STRIH</name>
<proteinExistence type="predicted"/>
<protein>
    <submittedName>
        <fullName evidence="3">PAS domain S-box protein</fullName>
    </submittedName>
</protein>
<feature type="compositionally biased region" description="Basic residues" evidence="1">
    <location>
        <begin position="149"/>
        <end position="158"/>
    </location>
</feature>
<dbReference type="CDD" id="cd00130">
    <property type="entry name" value="PAS"/>
    <property type="match status" value="1"/>
</dbReference>
<evidence type="ECO:0000313" key="4">
    <source>
        <dbReference type="Proteomes" id="UP000262477"/>
    </source>
</evidence>
<comment type="caution">
    <text evidence="3">The sequence shown here is derived from an EMBL/GenBank/DDBJ whole genome shotgun (WGS) entry which is preliminary data.</text>
</comment>
<feature type="domain" description="PAS" evidence="2">
    <location>
        <begin position="25"/>
        <end position="53"/>
    </location>
</feature>
<dbReference type="NCBIfam" id="TIGR00229">
    <property type="entry name" value="sensory_box"/>
    <property type="match status" value="1"/>
</dbReference>
<dbReference type="InterPro" id="IPR035965">
    <property type="entry name" value="PAS-like_dom_sf"/>
</dbReference>
<dbReference type="AlphaFoldDB" id="A0A371PQV3"/>
<gene>
    <name evidence="3" type="ORF">DY245_40965</name>
</gene>
<dbReference type="OrthoDB" id="3687827at2"/>
<reference evidence="3 4" key="1">
    <citation type="submission" date="2018-08" db="EMBL/GenBank/DDBJ databases">
        <title>Streptomyces NEAU-D10 sp. nov., a novel Actinomycete isolated from soil.</title>
        <authorList>
            <person name="Jin L."/>
        </authorList>
    </citation>
    <scope>NUCLEOTIDE SEQUENCE [LARGE SCALE GENOMIC DNA]</scope>
    <source>
        <strain evidence="3 4">NEAU-D10</strain>
    </source>
</reference>
<sequence>MTDIVRYSLTEALGLGEVPDSANAVIDGEGTAVGWTNTAQRLVGYSAGEVVGRPAWFVRPFLQNALHVWAVCEQRRARGSWSGTATIHHRDGHTPHISLHVSLLWGRDGAVHWLVSGTNPAPGPGRREVCPPLGDLATDPVGTGESGHRHSAERRRTGHQRDPSRRRAHCPASDQTPAAELRSLRSRQDLPTPSSHPQHRRGRPRHPPRLPAVAKVGPAPDNGRQGRPGGTRAAPSRRGRERHRLPSRPRWGCVAE</sequence>
<evidence type="ECO:0000256" key="1">
    <source>
        <dbReference type="SAM" id="MobiDB-lite"/>
    </source>
</evidence>
<dbReference type="EMBL" id="QUAC01000471">
    <property type="protein sequence ID" value="REK84856.1"/>
    <property type="molecule type" value="Genomic_DNA"/>
</dbReference>
<accession>A0A371PQV3</accession>
<feature type="region of interest" description="Disordered" evidence="1">
    <location>
        <begin position="116"/>
        <end position="256"/>
    </location>
</feature>
<evidence type="ECO:0000259" key="2">
    <source>
        <dbReference type="PROSITE" id="PS50112"/>
    </source>
</evidence>
<dbReference type="Gene3D" id="3.30.450.20">
    <property type="entry name" value="PAS domain"/>
    <property type="match status" value="1"/>
</dbReference>
<evidence type="ECO:0000313" key="3">
    <source>
        <dbReference type="EMBL" id="REK84856.1"/>
    </source>
</evidence>
<feature type="compositionally biased region" description="Basic residues" evidence="1">
    <location>
        <begin position="235"/>
        <end position="247"/>
    </location>
</feature>